<evidence type="ECO:0000313" key="1">
    <source>
        <dbReference type="EMBL" id="KAG0425158.1"/>
    </source>
</evidence>
<gene>
    <name evidence="1" type="ORF">HPB47_027652</name>
</gene>
<proteinExistence type="predicted"/>
<comment type="caution">
    <text evidence="1">The sequence shown here is derived from an EMBL/GenBank/DDBJ whole genome shotgun (WGS) entry which is preliminary data.</text>
</comment>
<dbReference type="EMBL" id="JABSTQ010009883">
    <property type="protein sequence ID" value="KAG0425158.1"/>
    <property type="molecule type" value="Genomic_DNA"/>
</dbReference>
<feature type="non-terminal residue" evidence="1">
    <location>
        <position position="1"/>
    </location>
</feature>
<keyword evidence="2" id="KW-1185">Reference proteome</keyword>
<name>A0AC60PWM9_IXOPE</name>
<reference evidence="1 2" key="1">
    <citation type="journal article" date="2020" name="Cell">
        <title>Large-Scale Comparative Analyses of Tick Genomes Elucidate Their Genetic Diversity and Vector Capacities.</title>
        <authorList>
            <consortium name="Tick Genome and Microbiome Consortium (TIGMIC)"/>
            <person name="Jia N."/>
            <person name="Wang J."/>
            <person name="Shi W."/>
            <person name="Du L."/>
            <person name="Sun Y."/>
            <person name="Zhan W."/>
            <person name="Jiang J.F."/>
            <person name="Wang Q."/>
            <person name="Zhang B."/>
            <person name="Ji P."/>
            <person name="Bell-Sakyi L."/>
            <person name="Cui X.M."/>
            <person name="Yuan T.T."/>
            <person name="Jiang B.G."/>
            <person name="Yang W.F."/>
            <person name="Lam T.T."/>
            <person name="Chang Q.C."/>
            <person name="Ding S.J."/>
            <person name="Wang X.J."/>
            <person name="Zhu J.G."/>
            <person name="Ruan X.D."/>
            <person name="Zhao L."/>
            <person name="Wei J.T."/>
            <person name="Ye R.Z."/>
            <person name="Que T.C."/>
            <person name="Du C.H."/>
            <person name="Zhou Y.H."/>
            <person name="Cheng J.X."/>
            <person name="Dai P.F."/>
            <person name="Guo W.B."/>
            <person name="Han X.H."/>
            <person name="Huang E.J."/>
            <person name="Li L.F."/>
            <person name="Wei W."/>
            <person name="Gao Y.C."/>
            <person name="Liu J.Z."/>
            <person name="Shao H.Z."/>
            <person name="Wang X."/>
            <person name="Wang C.C."/>
            <person name="Yang T.C."/>
            <person name="Huo Q.B."/>
            <person name="Li W."/>
            <person name="Chen H.Y."/>
            <person name="Chen S.E."/>
            <person name="Zhou L.G."/>
            <person name="Ni X.B."/>
            <person name="Tian J.H."/>
            <person name="Sheng Y."/>
            <person name="Liu T."/>
            <person name="Pan Y.S."/>
            <person name="Xia L.Y."/>
            <person name="Li J."/>
            <person name="Zhao F."/>
            <person name="Cao W.C."/>
        </authorList>
    </citation>
    <scope>NUCLEOTIDE SEQUENCE [LARGE SCALE GENOMIC DNA]</scope>
    <source>
        <strain evidence="1">Iper-2018</strain>
    </source>
</reference>
<accession>A0AC60PWM9</accession>
<organism evidence="1 2">
    <name type="scientific">Ixodes persulcatus</name>
    <name type="common">Taiga tick</name>
    <dbReference type="NCBI Taxonomy" id="34615"/>
    <lineage>
        <taxon>Eukaryota</taxon>
        <taxon>Metazoa</taxon>
        <taxon>Ecdysozoa</taxon>
        <taxon>Arthropoda</taxon>
        <taxon>Chelicerata</taxon>
        <taxon>Arachnida</taxon>
        <taxon>Acari</taxon>
        <taxon>Parasitiformes</taxon>
        <taxon>Ixodida</taxon>
        <taxon>Ixodoidea</taxon>
        <taxon>Ixodidae</taxon>
        <taxon>Ixodinae</taxon>
        <taxon>Ixodes</taxon>
    </lineage>
</organism>
<evidence type="ECO:0000313" key="2">
    <source>
        <dbReference type="Proteomes" id="UP000805193"/>
    </source>
</evidence>
<protein>
    <submittedName>
        <fullName evidence="1">Uncharacterized protein</fullName>
    </submittedName>
</protein>
<sequence length="384" mass="41599">VVYTMGCGVSKVGAISSRPKRGFGPQGAWIQDASKRSTPTAHADHHVDAQVQVEHRCEQRDRVTQTDVYVPGTDDLDLSLGEEDDEDEGLGDRGELSSASHDAVQPDPLLVTSSGAEPNGASEMNSHDAKRRMLVDAEQRIMLLTKRIHLDIDMTPRSVATSEIGVQAGCSRSSRWTQTERAGTAPASGPGVRSGGGASLHRPMGLPPDVSEPDLGALLSRMPTSDIESQTDPVTRAPAANAAPGNEHHEEFSDDELTSPMTHIGKNLAEEGRLSDSIAQILDDMDSEPRPRTRLRTRTRRTSSRVPRRETGVQTVNDLVTDEAPEFAARPPPCKKREMIPSMAVFQDVDRIALQGIEDVFAVRVLKPGAGSVVVRSWSCLLRE</sequence>
<dbReference type="Proteomes" id="UP000805193">
    <property type="component" value="Unassembled WGS sequence"/>
</dbReference>